<dbReference type="GeneID" id="25561102"/>
<dbReference type="PANTHER" id="PTHR43399:SF5">
    <property type="entry name" value="PEPTIDASE S8 FAMILY WITH PROTEASE-ASSOCIATED DOMAIN"/>
    <property type="match status" value="1"/>
</dbReference>
<evidence type="ECO:0000259" key="8">
    <source>
        <dbReference type="Pfam" id="PF00082"/>
    </source>
</evidence>
<dbReference type="STRING" id="461836.A0A0L0DQF6"/>
<keyword evidence="3 5" id="KW-0720">Serine protease</keyword>
<dbReference type="PROSITE" id="PS00138">
    <property type="entry name" value="SUBTILASE_SER"/>
    <property type="match status" value="1"/>
</dbReference>
<evidence type="ECO:0000256" key="6">
    <source>
        <dbReference type="SAM" id="Phobius"/>
    </source>
</evidence>
<dbReference type="InterPro" id="IPR051048">
    <property type="entry name" value="Peptidase_S8/S53_subtilisin"/>
</dbReference>
<dbReference type="Pfam" id="PF00082">
    <property type="entry name" value="Peptidase_S8"/>
    <property type="match status" value="1"/>
</dbReference>
<dbReference type="CDD" id="cd04842">
    <property type="entry name" value="Peptidases_S8_Kp43_protease"/>
    <property type="match status" value="1"/>
</dbReference>
<dbReference type="SUPFAM" id="SSF52743">
    <property type="entry name" value="Subtilisin-like"/>
    <property type="match status" value="1"/>
</dbReference>
<keyword evidence="2 5" id="KW-0378">Hydrolase</keyword>
<comment type="similarity">
    <text evidence="5">Belongs to the peptidase S8 family.</text>
</comment>
<keyword evidence="6" id="KW-1133">Transmembrane helix</keyword>
<dbReference type="PRINTS" id="PR00723">
    <property type="entry name" value="SUBTILISIN"/>
</dbReference>
<feature type="signal peptide" evidence="7">
    <location>
        <begin position="1"/>
        <end position="26"/>
    </location>
</feature>
<dbReference type="GO" id="GO:0004252">
    <property type="term" value="F:serine-type endopeptidase activity"/>
    <property type="evidence" value="ECO:0007669"/>
    <property type="project" value="UniProtKB-UniRule"/>
</dbReference>
<feature type="active site" description="Charge relay system" evidence="4 5">
    <location>
        <position position="292"/>
    </location>
</feature>
<dbReference type="InterPro" id="IPR036852">
    <property type="entry name" value="Peptidase_S8/S53_dom_sf"/>
</dbReference>
<evidence type="ECO:0000256" key="7">
    <source>
        <dbReference type="SAM" id="SignalP"/>
    </source>
</evidence>
<keyword evidence="6" id="KW-0472">Membrane</keyword>
<dbReference type="InterPro" id="IPR008979">
    <property type="entry name" value="Galactose-bd-like_sf"/>
</dbReference>
<sequence length="887" mass="93724">MLSTPSRLVVVLALFVLLGVANSVLADVLLRSRTLPHPREVVAEDRPAARQFGNAPMAHASVTAARDAAAAKVSAHSAAVTARAASPEAAAWPVLVVMDGPIPSQLRDEVLHGPCAGHYRYVPHHSVLVSASAACADALDAHPHVAGAYEYEASDKFDAGELAAQARSARAAGEARPRPLLVSLLDGPHTADDVAADLSTSLGLGASAVSSRRVAIRGTPAELADAAASAALHPAVHWIQWQPKVAVRNRFSRSVMQAGSSAAESTHNADMAPTPFWDAGIRGEGQVVSCGDTGLDADMCFFRDENVSIPFNVVSPHHRKLVSYITLENDLDARSGHGTHVVGSLTGWADRGGIPGKYDGIAQRARLVFTDLGDQYGDLYPPSDLAASYFPRPYEYGARVHSDSWGGDSTRYDSLCEDVDRFQFNNPDFLYVIAAGNTGTAGWDTVATPGNAKNGLSVGSQYSTYSSFEHKCGIVDDQVAMTCSADGVDHVTNHPDYFTSNNLACYSSLGPSGPDHRLKPDIVAPGHYVVSARSDGDNNSPTDQCYELGNSWAFIESGTSMAAPGVAGSAILLRQYLTEGRWPDGKPNNARGIAPSAALLKALLLAGATPLDGGVFWRCEDSKISMPGDVNYYAGFGGLTLNATVPLTLNSPLKVLFDHPDHAAETNSLRTRCFRVLGLPDTPAPGASLKIVIAWQDYPASPASAASLVNDIDLEVVAPSGAHYKGNAQLADSRNAFDNRNNVEFVFPPPANGVYQVRIAGINIPHGPQTYSLVIRLAGGGALADTECEDHTWPPPPPEATDVPVSPPASRFAVITIAVLAVLFMVVAAAIAIFRSYRNRSLARPFQFVALSSDEDTDVDARIACSSDLLSDLESTASSDSIIPAID</sequence>
<dbReference type="InterPro" id="IPR000209">
    <property type="entry name" value="Peptidase_S8/S53_dom"/>
</dbReference>
<keyword evidence="7" id="KW-0732">Signal</keyword>
<name>A0A0L0DQF6_THETB</name>
<keyword evidence="1 5" id="KW-0645">Protease</keyword>
<dbReference type="PROSITE" id="PS51892">
    <property type="entry name" value="SUBTILASE"/>
    <property type="match status" value="1"/>
</dbReference>
<evidence type="ECO:0000313" key="9">
    <source>
        <dbReference type="EMBL" id="KNC53638.1"/>
    </source>
</evidence>
<protein>
    <submittedName>
        <fullName evidence="9">SD protease</fullName>
    </submittedName>
</protein>
<keyword evidence="6" id="KW-0812">Transmembrane</keyword>
<dbReference type="RefSeq" id="XP_013761955.1">
    <property type="nucleotide sequence ID" value="XM_013906501.1"/>
</dbReference>
<dbReference type="InterPro" id="IPR015500">
    <property type="entry name" value="Peptidase_S8_subtilisin-rel"/>
</dbReference>
<evidence type="ECO:0000313" key="10">
    <source>
        <dbReference type="Proteomes" id="UP000054408"/>
    </source>
</evidence>
<evidence type="ECO:0000256" key="1">
    <source>
        <dbReference type="ARBA" id="ARBA00022670"/>
    </source>
</evidence>
<dbReference type="Gene3D" id="2.60.120.380">
    <property type="match status" value="1"/>
</dbReference>
<proteinExistence type="inferred from homology"/>
<dbReference type="SUPFAM" id="SSF49785">
    <property type="entry name" value="Galactose-binding domain-like"/>
    <property type="match status" value="1"/>
</dbReference>
<dbReference type="Proteomes" id="UP000054408">
    <property type="component" value="Unassembled WGS sequence"/>
</dbReference>
<evidence type="ECO:0000256" key="3">
    <source>
        <dbReference type="ARBA" id="ARBA00022825"/>
    </source>
</evidence>
<dbReference type="AlphaFoldDB" id="A0A0L0DQF6"/>
<dbReference type="eggNOG" id="ENOG502S0KK">
    <property type="taxonomic scope" value="Eukaryota"/>
</dbReference>
<keyword evidence="10" id="KW-1185">Reference proteome</keyword>
<evidence type="ECO:0000256" key="4">
    <source>
        <dbReference type="PIRSR" id="PIRSR615500-1"/>
    </source>
</evidence>
<evidence type="ECO:0000256" key="5">
    <source>
        <dbReference type="PROSITE-ProRule" id="PRU01240"/>
    </source>
</evidence>
<organism evidence="9 10">
    <name type="scientific">Thecamonas trahens ATCC 50062</name>
    <dbReference type="NCBI Taxonomy" id="461836"/>
    <lineage>
        <taxon>Eukaryota</taxon>
        <taxon>Apusozoa</taxon>
        <taxon>Apusomonadida</taxon>
        <taxon>Apusomonadidae</taxon>
        <taxon>Thecamonas</taxon>
    </lineage>
</organism>
<feature type="active site" description="Charge relay system" evidence="4 5">
    <location>
        <position position="337"/>
    </location>
</feature>
<dbReference type="OrthoDB" id="509353at2759"/>
<dbReference type="PANTHER" id="PTHR43399">
    <property type="entry name" value="SUBTILISIN-RELATED"/>
    <property type="match status" value="1"/>
</dbReference>
<evidence type="ECO:0000256" key="2">
    <source>
        <dbReference type="ARBA" id="ARBA00022801"/>
    </source>
</evidence>
<feature type="domain" description="Peptidase S8/S53" evidence="8">
    <location>
        <begin position="283"/>
        <end position="605"/>
    </location>
</feature>
<accession>A0A0L0DQF6</accession>
<dbReference type="Gene3D" id="3.40.50.200">
    <property type="entry name" value="Peptidase S8/S53 domain"/>
    <property type="match status" value="1"/>
</dbReference>
<dbReference type="GO" id="GO:0006508">
    <property type="term" value="P:proteolysis"/>
    <property type="evidence" value="ECO:0007669"/>
    <property type="project" value="UniProtKB-KW"/>
</dbReference>
<dbReference type="InterPro" id="IPR034058">
    <property type="entry name" value="TagA/B/C/D_pept_dom"/>
</dbReference>
<dbReference type="OMA" id="DIRVISN"/>
<reference evidence="9 10" key="1">
    <citation type="submission" date="2010-05" db="EMBL/GenBank/DDBJ databases">
        <title>The Genome Sequence of Thecamonas trahens ATCC 50062.</title>
        <authorList>
            <consortium name="The Broad Institute Genome Sequencing Platform"/>
            <person name="Russ C."/>
            <person name="Cuomo C."/>
            <person name="Shea T."/>
            <person name="Young S.K."/>
            <person name="Zeng Q."/>
            <person name="Koehrsen M."/>
            <person name="Haas B."/>
            <person name="Borodovsky M."/>
            <person name="Guigo R."/>
            <person name="Alvarado L."/>
            <person name="Berlin A."/>
            <person name="Bochicchio J."/>
            <person name="Borenstein D."/>
            <person name="Chapman S."/>
            <person name="Chen Z."/>
            <person name="Freedman E."/>
            <person name="Gellesch M."/>
            <person name="Goldberg J."/>
            <person name="Griggs A."/>
            <person name="Gujja S."/>
            <person name="Heilman E."/>
            <person name="Heiman D."/>
            <person name="Hepburn T."/>
            <person name="Howarth C."/>
            <person name="Jen D."/>
            <person name="Larson L."/>
            <person name="Mehta T."/>
            <person name="Park D."/>
            <person name="Pearson M."/>
            <person name="Roberts A."/>
            <person name="Saif S."/>
            <person name="Shenoy N."/>
            <person name="Sisk P."/>
            <person name="Stolte C."/>
            <person name="Sykes S."/>
            <person name="Thomson T."/>
            <person name="Walk T."/>
            <person name="White J."/>
            <person name="Yandava C."/>
            <person name="Burger G."/>
            <person name="Gray M.W."/>
            <person name="Holland P.W.H."/>
            <person name="King N."/>
            <person name="Lang F.B.F."/>
            <person name="Roger A.J."/>
            <person name="Ruiz-Trillo I."/>
            <person name="Lander E."/>
            <person name="Nusbaum C."/>
        </authorList>
    </citation>
    <scope>NUCLEOTIDE SEQUENCE [LARGE SCALE GENOMIC DNA]</scope>
    <source>
        <strain evidence="9 10">ATCC 50062</strain>
    </source>
</reference>
<feature type="chain" id="PRO_5005537833" evidence="7">
    <location>
        <begin position="27"/>
        <end position="887"/>
    </location>
</feature>
<gene>
    <name evidence="9" type="ORF">AMSG_01348</name>
</gene>
<feature type="transmembrane region" description="Helical" evidence="6">
    <location>
        <begin position="812"/>
        <end position="834"/>
    </location>
</feature>
<dbReference type="EMBL" id="GL349437">
    <property type="protein sequence ID" value="KNC53638.1"/>
    <property type="molecule type" value="Genomic_DNA"/>
</dbReference>
<feature type="active site" description="Charge relay system" evidence="4 5">
    <location>
        <position position="560"/>
    </location>
</feature>
<dbReference type="InterPro" id="IPR023828">
    <property type="entry name" value="Peptidase_S8_Ser-AS"/>
</dbReference>